<dbReference type="Proteomes" id="UP000316921">
    <property type="component" value="Chromosome"/>
</dbReference>
<dbReference type="RefSeq" id="WP_419191884.1">
    <property type="nucleotide sequence ID" value="NZ_CP036287.1"/>
</dbReference>
<organism evidence="2 3">
    <name type="scientific">Engelhardtia mirabilis</name>
    <dbReference type="NCBI Taxonomy" id="2528011"/>
    <lineage>
        <taxon>Bacteria</taxon>
        <taxon>Pseudomonadati</taxon>
        <taxon>Planctomycetota</taxon>
        <taxon>Planctomycetia</taxon>
        <taxon>Planctomycetia incertae sedis</taxon>
        <taxon>Engelhardtia</taxon>
    </lineage>
</organism>
<evidence type="ECO:0000256" key="1">
    <source>
        <dbReference type="SAM" id="SignalP"/>
    </source>
</evidence>
<dbReference type="AlphaFoldDB" id="A0A518BRQ7"/>
<feature type="signal peptide" evidence="1">
    <location>
        <begin position="1"/>
        <end position="20"/>
    </location>
</feature>
<dbReference type="EMBL" id="CP036287">
    <property type="protein sequence ID" value="QDU69657.1"/>
    <property type="molecule type" value="Genomic_DNA"/>
</dbReference>
<dbReference type="Gene3D" id="3.10.450.50">
    <property type="match status" value="1"/>
</dbReference>
<reference evidence="2 3" key="1">
    <citation type="submission" date="2019-02" db="EMBL/GenBank/DDBJ databases">
        <title>Deep-cultivation of Planctomycetes and their phenomic and genomic characterization uncovers novel biology.</title>
        <authorList>
            <person name="Wiegand S."/>
            <person name="Jogler M."/>
            <person name="Boedeker C."/>
            <person name="Pinto D."/>
            <person name="Vollmers J."/>
            <person name="Rivas-Marin E."/>
            <person name="Kohn T."/>
            <person name="Peeters S.H."/>
            <person name="Heuer A."/>
            <person name="Rast P."/>
            <person name="Oberbeckmann S."/>
            <person name="Bunk B."/>
            <person name="Jeske O."/>
            <person name="Meyerdierks A."/>
            <person name="Storesund J.E."/>
            <person name="Kallscheuer N."/>
            <person name="Luecker S."/>
            <person name="Lage O.M."/>
            <person name="Pohl T."/>
            <person name="Merkel B.J."/>
            <person name="Hornburger P."/>
            <person name="Mueller R.-W."/>
            <person name="Bruemmer F."/>
            <person name="Labrenz M."/>
            <person name="Spormann A.M."/>
            <person name="Op den Camp H."/>
            <person name="Overmann J."/>
            <person name="Amann R."/>
            <person name="Jetten M.S.M."/>
            <person name="Mascher T."/>
            <person name="Medema M.H."/>
            <person name="Devos D.P."/>
            <person name="Kaster A.-K."/>
            <person name="Ovreas L."/>
            <person name="Rohde M."/>
            <person name="Galperin M.Y."/>
            <person name="Jogler C."/>
        </authorList>
    </citation>
    <scope>NUCLEOTIDE SEQUENCE [LARGE SCALE GENOMIC DNA]</scope>
    <source>
        <strain evidence="2 3">Pla133</strain>
    </source>
</reference>
<dbReference type="InterPro" id="IPR039437">
    <property type="entry name" value="FrzH/put_lumazine-bd"/>
</dbReference>
<dbReference type="SUPFAM" id="SSF54427">
    <property type="entry name" value="NTF2-like"/>
    <property type="match status" value="1"/>
</dbReference>
<dbReference type="KEGG" id="pbap:Pla133_47780"/>
<dbReference type="Pfam" id="PF12893">
    <property type="entry name" value="Lumazine_bd_2"/>
    <property type="match status" value="1"/>
</dbReference>
<sequence precursor="true">MNKLIPISAIALAAASIAFATPQAKRMTADEKAVHESIENYVLAFYEARPERLEDALSPDVQKMGYWREDDSAEYQGPSLMTFDQATSLATTWNAGNKLGELEPFQIKVYDVADKTACGKLIADWGQDYLHLVKEDDTWKIHQILWQSPPVEERTAEASAPTGGGR</sequence>
<evidence type="ECO:0000313" key="2">
    <source>
        <dbReference type="EMBL" id="QDU69657.1"/>
    </source>
</evidence>
<keyword evidence="1" id="KW-0732">Signal</keyword>
<gene>
    <name evidence="2" type="ORF">Pla133_47780</name>
</gene>
<name>A0A518BRQ7_9BACT</name>
<protein>
    <submittedName>
        <fullName evidence="2">Lumazine-binding protein</fullName>
    </submittedName>
</protein>
<feature type="chain" id="PRO_5021938879" evidence="1">
    <location>
        <begin position="21"/>
        <end position="166"/>
    </location>
</feature>
<proteinExistence type="predicted"/>
<keyword evidence="3" id="KW-1185">Reference proteome</keyword>
<evidence type="ECO:0000313" key="3">
    <source>
        <dbReference type="Proteomes" id="UP000316921"/>
    </source>
</evidence>
<dbReference type="InterPro" id="IPR032710">
    <property type="entry name" value="NTF2-like_dom_sf"/>
</dbReference>
<accession>A0A518BRQ7</accession>